<dbReference type="CDD" id="cd03135">
    <property type="entry name" value="GATase1_DJ-1"/>
    <property type="match status" value="1"/>
</dbReference>
<evidence type="ECO:0000313" key="4">
    <source>
        <dbReference type="EMBL" id="KAJ1955584.1"/>
    </source>
</evidence>
<sequence>MTEKSAIIFIANGSEDIETVTTIDILRRAKVKVQVVGVELGRDYAVLAHGLKVIPDQQLESTSDLTNHDAVIIPGGSGGVQVLSKNACVLEVLHKYYAQGKLVAAICAGPLVVKAAAVAKHPTPPEVKTRLTSYPSVMDQLVDRYAYEDARVVIDGNLITSRGPGTSVEFALTVAKYITGSDTAHNVANAILSHTQP</sequence>
<dbReference type="EMBL" id="JANBPY010002304">
    <property type="protein sequence ID" value="KAJ1955584.1"/>
    <property type="molecule type" value="Genomic_DNA"/>
</dbReference>
<dbReference type="InterPro" id="IPR050325">
    <property type="entry name" value="Prot/Nucl_acid_deglycase"/>
</dbReference>
<dbReference type="Gene3D" id="3.40.50.880">
    <property type="match status" value="1"/>
</dbReference>
<dbReference type="PANTHER" id="PTHR48094">
    <property type="entry name" value="PROTEIN/NUCLEIC ACID DEGLYCASE DJ-1-RELATED"/>
    <property type="match status" value="1"/>
</dbReference>
<dbReference type="GO" id="GO:0005739">
    <property type="term" value="C:mitochondrion"/>
    <property type="evidence" value="ECO:0007669"/>
    <property type="project" value="TreeGrafter"/>
</dbReference>
<dbReference type="AlphaFoldDB" id="A0A9W8AM47"/>
<dbReference type="NCBIfam" id="TIGR01383">
    <property type="entry name" value="not_thiJ"/>
    <property type="match status" value="1"/>
</dbReference>
<keyword evidence="5" id="KW-1185">Reference proteome</keyword>
<dbReference type="InterPro" id="IPR006287">
    <property type="entry name" value="DJ-1"/>
</dbReference>
<accession>A0A9W8AM47</accession>
<dbReference type="InterPro" id="IPR029062">
    <property type="entry name" value="Class_I_gatase-like"/>
</dbReference>
<dbReference type="Proteomes" id="UP001150925">
    <property type="component" value="Unassembled WGS sequence"/>
</dbReference>
<feature type="domain" description="DJ-1/PfpI" evidence="3">
    <location>
        <begin position="4"/>
        <end position="176"/>
    </location>
</feature>
<dbReference type="GO" id="GO:0006979">
    <property type="term" value="P:response to oxidative stress"/>
    <property type="evidence" value="ECO:0007669"/>
    <property type="project" value="TreeGrafter"/>
</dbReference>
<dbReference type="GO" id="GO:0005634">
    <property type="term" value="C:nucleus"/>
    <property type="evidence" value="ECO:0007669"/>
    <property type="project" value="TreeGrafter"/>
</dbReference>
<evidence type="ECO:0000256" key="1">
    <source>
        <dbReference type="ARBA" id="ARBA00013134"/>
    </source>
</evidence>
<comment type="caution">
    <text evidence="4">The sequence shown here is derived from an EMBL/GenBank/DDBJ whole genome shotgun (WGS) entry which is preliminary data.</text>
</comment>
<dbReference type="GO" id="GO:1903189">
    <property type="term" value="P:glyoxal metabolic process"/>
    <property type="evidence" value="ECO:0007669"/>
    <property type="project" value="TreeGrafter"/>
</dbReference>
<dbReference type="SUPFAM" id="SSF52317">
    <property type="entry name" value="Class I glutamine amidotransferase-like"/>
    <property type="match status" value="1"/>
</dbReference>
<dbReference type="PANTHER" id="PTHR48094:SF12">
    <property type="entry name" value="PARKINSON DISEASE PROTEIN 7 HOMOLOG"/>
    <property type="match status" value="1"/>
</dbReference>
<dbReference type="InterPro" id="IPR002818">
    <property type="entry name" value="DJ-1/PfpI"/>
</dbReference>
<evidence type="ECO:0000259" key="3">
    <source>
        <dbReference type="Pfam" id="PF01965"/>
    </source>
</evidence>
<evidence type="ECO:0000313" key="5">
    <source>
        <dbReference type="Proteomes" id="UP001150925"/>
    </source>
</evidence>
<gene>
    <name evidence="4" type="ORF">IWQ62_005497</name>
</gene>
<dbReference type="OrthoDB" id="543156at2759"/>
<organism evidence="4 5">
    <name type="scientific">Dispira parvispora</name>
    <dbReference type="NCBI Taxonomy" id="1520584"/>
    <lineage>
        <taxon>Eukaryota</taxon>
        <taxon>Fungi</taxon>
        <taxon>Fungi incertae sedis</taxon>
        <taxon>Zoopagomycota</taxon>
        <taxon>Kickxellomycotina</taxon>
        <taxon>Dimargaritomycetes</taxon>
        <taxon>Dimargaritales</taxon>
        <taxon>Dimargaritaceae</taxon>
        <taxon>Dispira</taxon>
    </lineage>
</organism>
<name>A0A9W8AM47_9FUNG</name>
<proteinExistence type="predicted"/>
<dbReference type="EC" id="4.2.1.130" evidence="1"/>
<comment type="catalytic activity">
    <reaction evidence="2">
        <text>methylglyoxal + H2O = (R)-lactate + H(+)</text>
        <dbReference type="Rhea" id="RHEA:27754"/>
        <dbReference type="ChEBI" id="CHEBI:15377"/>
        <dbReference type="ChEBI" id="CHEBI:15378"/>
        <dbReference type="ChEBI" id="CHEBI:16004"/>
        <dbReference type="ChEBI" id="CHEBI:17158"/>
        <dbReference type="EC" id="4.2.1.130"/>
    </reaction>
</comment>
<evidence type="ECO:0000256" key="2">
    <source>
        <dbReference type="ARBA" id="ARBA00048082"/>
    </source>
</evidence>
<reference evidence="4" key="1">
    <citation type="submission" date="2022-07" db="EMBL/GenBank/DDBJ databases">
        <title>Phylogenomic reconstructions and comparative analyses of Kickxellomycotina fungi.</title>
        <authorList>
            <person name="Reynolds N.K."/>
            <person name="Stajich J.E."/>
            <person name="Barry K."/>
            <person name="Grigoriev I.V."/>
            <person name="Crous P."/>
            <person name="Smith M.E."/>
        </authorList>
    </citation>
    <scope>NUCLEOTIDE SEQUENCE</scope>
    <source>
        <strain evidence="4">RSA 1196</strain>
    </source>
</reference>
<dbReference type="Pfam" id="PF01965">
    <property type="entry name" value="DJ-1_PfpI"/>
    <property type="match status" value="1"/>
</dbReference>
<dbReference type="GO" id="GO:0019172">
    <property type="term" value="F:glyoxalase III activity"/>
    <property type="evidence" value="ECO:0007669"/>
    <property type="project" value="UniProtKB-EC"/>
</dbReference>
<protein>
    <recommendedName>
        <fullName evidence="1">D-lactate dehydratase</fullName>
        <ecNumber evidence="1">4.2.1.130</ecNumber>
    </recommendedName>
</protein>